<proteinExistence type="predicted"/>
<reference evidence="3" key="1">
    <citation type="journal article" date="2012" name="PLoS ONE">
        <title>Gene sets for utilization of primary and secondary nutrition supplies in the distal gut of endangered iberian lynx.</title>
        <authorList>
            <person name="Alcaide M."/>
            <person name="Messina E."/>
            <person name="Richter M."/>
            <person name="Bargiela R."/>
            <person name="Peplies J."/>
            <person name="Huws S.A."/>
            <person name="Newbold C.J."/>
            <person name="Golyshin P.N."/>
            <person name="Simon M.A."/>
            <person name="Lopez G."/>
            <person name="Yakimov M.M."/>
            <person name="Ferrer M."/>
        </authorList>
    </citation>
    <scope>NUCLEOTIDE SEQUENCE</scope>
</reference>
<organism evidence="3">
    <name type="scientific">gut metagenome</name>
    <dbReference type="NCBI Taxonomy" id="749906"/>
    <lineage>
        <taxon>unclassified sequences</taxon>
        <taxon>metagenomes</taxon>
        <taxon>organismal metagenomes</taxon>
    </lineage>
</organism>
<gene>
    <name evidence="3" type="ORF">EVA_06830</name>
</gene>
<keyword evidence="1" id="KW-0812">Transmembrane</keyword>
<sequence length="232" mass="25283">MVKRIKGDDPYEFGMALGRKYGVGSKEQQSGLIIVCCTEDRSFQILTGRGLEGTLPDAICRRMQNLVFFPAFKEGNWDKGIYEGVKAIEGYVMGDPTLKRNFEKRRNKNDSMGGFAIFVVGIVAFLIFFRIGNKTHRRCPICKKPDALVIKDTRRVRIGQQWVTRTTWVCRHCGHTEHEDSDDSPFNGGGMFIPPIIGGGHRGGWGGGFGGGFGGGSFGGGSFGGGGSGGRF</sequence>
<dbReference type="AlphaFoldDB" id="J9GRD2"/>
<evidence type="ECO:0000256" key="1">
    <source>
        <dbReference type="SAM" id="Phobius"/>
    </source>
</evidence>
<keyword evidence="1" id="KW-1133">Transmembrane helix</keyword>
<protein>
    <submittedName>
        <fullName evidence="3">Protein containing DUF477</fullName>
    </submittedName>
</protein>
<dbReference type="InterPro" id="IPR007621">
    <property type="entry name" value="TPM_dom"/>
</dbReference>
<dbReference type="Gene3D" id="3.10.310.50">
    <property type="match status" value="1"/>
</dbReference>
<dbReference type="PANTHER" id="PTHR30373">
    <property type="entry name" value="UPF0603 PROTEIN YGCG"/>
    <property type="match status" value="1"/>
</dbReference>
<evidence type="ECO:0000313" key="3">
    <source>
        <dbReference type="EMBL" id="EJX05068.1"/>
    </source>
</evidence>
<evidence type="ECO:0000259" key="2">
    <source>
        <dbReference type="Pfam" id="PF04536"/>
    </source>
</evidence>
<feature type="domain" description="TPM" evidence="2">
    <location>
        <begin position="1"/>
        <end position="90"/>
    </location>
</feature>
<dbReference type="PANTHER" id="PTHR30373:SF2">
    <property type="entry name" value="UPF0603 PROTEIN YGCG"/>
    <property type="match status" value="1"/>
</dbReference>
<accession>J9GRD2</accession>
<feature type="transmembrane region" description="Helical" evidence="1">
    <location>
        <begin position="112"/>
        <end position="132"/>
    </location>
</feature>
<comment type="caution">
    <text evidence="3">The sequence shown here is derived from an EMBL/GenBank/DDBJ whole genome shotgun (WGS) entry which is preliminary data.</text>
</comment>
<dbReference type="EMBL" id="AMCI01001592">
    <property type="protein sequence ID" value="EJX05068.1"/>
    <property type="molecule type" value="Genomic_DNA"/>
</dbReference>
<name>J9GRD2_9ZZZZ</name>
<keyword evidence="1" id="KW-0472">Membrane</keyword>
<dbReference type="Pfam" id="PF04536">
    <property type="entry name" value="TPM_phosphatase"/>
    <property type="match status" value="1"/>
</dbReference>